<organism evidence="3 4">
    <name type="scientific">Kineosporia succinea</name>
    <dbReference type="NCBI Taxonomy" id="84632"/>
    <lineage>
        <taxon>Bacteria</taxon>
        <taxon>Bacillati</taxon>
        <taxon>Actinomycetota</taxon>
        <taxon>Actinomycetes</taxon>
        <taxon>Kineosporiales</taxon>
        <taxon>Kineosporiaceae</taxon>
        <taxon>Kineosporia</taxon>
    </lineage>
</organism>
<accession>A0ABT9P727</accession>
<evidence type="ECO:0000256" key="1">
    <source>
        <dbReference type="SAM" id="MobiDB-lite"/>
    </source>
</evidence>
<protein>
    <recommendedName>
        <fullName evidence="2">CHAT domain-containing protein</fullName>
    </recommendedName>
</protein>
<proteinExistence type="predicted"/>
<evidence type="ECO:0000313" key="4">
    <source>
        <dbReference type="Proteomes" id="UP001235712"/>
    </source>
</evidence>
<dbReference type="EMBL" id="JAUSQZ010000001">
    <property type="protein sequence ID" value="MDP9828507.1"/>
    <property type="molecule type" value="Genomic_DNA"/>
</dbReference>
<dbReference type="Proteomes" id="UP001235712">
    <property type="component" value="Unassembled WGS sequence"/>
</dbReference>
<feature type="compositionally biased region" description="Gly residues" evidence="1">
    <location>
        <begin position="415"/>
        <end position="432"/>
    </location>
</feature>
<feature type="domain" description="CHAT" evidence="2">
    <location>
        <begin position="654"/>
        <end position="908"/>
    </location>
</feature>
<feature type="region of interest" description="Disordered" evidence="1">
    <location>
        <begin position="475"/>
        <end position="512"/>
    </location>
</feature>
<feature type="region of interest" description="Disordered" evidence="1">
    <location>
        <begin position="415"/>
        <end position="441"/>
    </location>
</feature>
<reference evidence="3 4" key="1">
    <citation type="submission" date="2023-07" db="EMBL/GenBank/DDBJ databases">
        <title>Sequencing the genomes of 1000 actinobacteria strains.</title>
        <authorList>
            <person name="Klenk H.-P."/>
        </authorList>
    </citation>
    <scope>NUCLEOTIDE SEQUENCE [LARGE SCALE GENOMIC DNA]</scope>
    <source>
        <strain evidence="3 4">DSM 44388</strain>
    </source>
</reference>
<feature type="compositionally biased region" description="Basic and acidic residues" evidence="1">
    <location>
        <begin position="145"/>
        <end position="158"/>
    </location>
</feature>
<dbReference type="InterPro" id="IPR024983">
    <property type="entry name" value="CHAT_dom"/>
</dbReference>
<name>A0ABT9P727_9ACTN</name>
<sequence length="975" mass="102633">MLSRAEAVELLDVASTATAETRLRLLVRLLGELPPTLWPDFGRRALGVAQVPPGTAHRGQFIELIARMPVLQKYTVLFELARDTTDPDDSTVMRVLLSSLTRDGFPPPVQLFRIRGAGGRAVEPWVAIDFGDRPGAAGGSGRPSGAERRWERVDDARSLRGVPRGSGSGVGGAQPGGAQSGGARGLGTPGETSGADEPGETRSPDAVRGAPTPGRGSVPGAPGRLRGGPATGRPSAEGDRSRPVPKRPAEPVYPRLDAPDREAPGVPFSVTVGLRPDQDTALVGPRTVKVPRDLEVVELQVAFQFDPHAFVLLPEVERDAPVPDEEQPGVYTLRRTPGDPWPSVRVKFVGLAWPGLRSVRRIDVSFVREGTLIGFASRAVVIAAEGQTLSVVRDVGPGAGADGLGGTTALADTDGSGGAAGSGDGAGSGDAGGSARAQGTGAAEVGLPVGEIRLPHEESGAPDTGAQMLHRSRTGLHRGTSRHQAGGRPDVSERPWLSGPAGLADDRAGLGGDGLRVPSAGHREGEAATRPYAVMPPWAPGNLARATEVTDASPDAGSPLEKMSGSIDLAPLLDHERPDLVVVVRRGADRDGTRLVYTAYSHHRDVTDQTEPRAGVVVGEGGTGTTPHELGAQARHKVATTAGQLDLYAWLQGLGNRIYRSLPEPIRRALHQAAARGTAENPATVLILSDEPHVPWELAAGPKRWGEHEESVFLGGHVAISRWLVSDVVPPSPRPSARLEVRATAVVTAHYEGLLGADTLPHAELEAARLITALEPSVVAVRPLFTDVLDLIGGRPGVDLMHFALHGRFDPLGAAGGLLLLPEETGPTPDVLHENHIRGRRLPASPFVYLNACQIGAGDNRMIGDYGGMAAAFLEAGAGAVVAPIWNIDDRTASGLAEEFYRRCLGIAFPEAPASRELLTVAEFLRRVRARYTERAVRRETPGIDATLVSFQLFGHPRLRLVHAPGNGVSSRKGQ</sequence>
<evidence type="ECO:0000259" key="2">
    <source>
        <dbReference type="Pfam" id="PF12770"/>
    </source>
</evidence>
<gene>
    <name evidence="3" type="ORF">J2S57_004256</name>
</gene>
<comment type="caution">
    <text evidence="3">The sequence shown here is derived from an EMBL/GenBank/DDBJ whole genome shotgun (WGS) entry which is preliminary data.</text>
</comment>
<keyword evidence="4" id="KW-1185">Reference proteome</keyword>
<feature type="region of interest" description="Disordered" evidence="1">
    <location>
        <begin position="130"/>
        <end position="264"/>
    </location>
</feature>
<dbReference type="RefSeq" id="WP_307245756.1">
    <property type="nucleotide sequence ID" value="NZ_JAUSQZ010000001.1"/>
</dbReference>
<dbReference type="Pfam" id="PF12770">
    <property type="entry name" value="CHAT"/>
    <property type="match status" value="1"/>
</dbReference>
<feature type="compositionally biased region" description="Gly residues" evidence="1">
    <location>
        <begin position="164"/>
        <end position="188"/>
    </location>
</feature>
<evidence type="ECO:0000313" key="3">
    <source>
        <dbReference type="EMBL" id="MDP9828507.1"/>
    </source>
</evidence>